<feature type="transmembrane region" description="Helical" evidence="9">
    <location>
        <begin position="773"/>
        <end position="793"/>
    </location>
</feature>
<evidence type="ECO:0000259" key="10">
    <source>
        <dbReference type="PROSITE" id="PS50156"/>
    </source>
</evidence>
<dbReference type="GeneID" id="111243877"/>
<feature type="transmembrane region" description="Helical" evidence="9">
    <location>
        <begin position="410"/>
        <end position="430"/>
    </location>
</feature>
<dbReference type="PANTHER" id="PTHR10796">
    <property type="entry name" value="PATCHED-RELATED"/>
    <property type="match status" value="1"/>
</dbReference>
<dbReference type="InterPro" id="IPR003392">
    <property type="entry name" value="PTHD_SSD"/>
</dbReference>
<dbReference type="Gene3D" id="1.20.1640.10">
    <property type="entry name" value="Multidrug efflux transporter AcrB transmembrane domain"/>
    <property type="match status" value="2"/>
</dbReference>
<dbReference type="FunCoup" id="A0A7M7J880">
    <property type="interactions" value="1"/>
</dbReference>
<name>A0A7M7J880_VARDE</name>
<keyword evidence="4 9" id="KW-0812">Transmembrane</keyword>
<feature type="transmembrane region" description="Helical" evidence="9">
    <location>
        <begin position="336"/>
        <end position="359"/>
    </location>
</feature>
<dbReference type="KEGG" id="vde:111243877"/>
<reference evidence="11" key="1">
    <citation type="submission" date="2021-01" db="UniProtKB">
        <authorList>
            <consortium name="EnsemblMetazoa"/>
        </authorList>
    </citation>
    <scope>IDENTIFICATION</scope>
</reference>
<evidence type="ECO:0000256" key="8">
    <source>
        <dbReference type="SAM" id="MobiDB-lite"/>
    </source>
</evidence>
<evidence type="ECO:0000313" key="12">
    <source>
        <dbReference type="Proteomes" id="UP000594260"/>
    </source>
</evidence>
<feature type="transmembrane region" description="Helical" evidence="9">
    <location>
        <begin position="799"/>
        <end position="824"/>
    </location>
</feature>
<evidence type="ECO:0000256" key="4">
    <source>
        <dbReference type="ARBA" id="ARBA00022692"/>
    </source>
</evidence>
<feature type="transmembrane region" description="Helical" evidence="9">
    <location>
        <begin position="748"/>
        <end position="766"/>
    </location>
</feature>
<dbReference type="Proteomes" id="UP000594260">
    <property type="component" value="Unplaced"/>
</dbReference>
<sequence>MTAHLNEIRLDAGVVAYSRWDRVFYRNFRADKMKADCVDKWVSTVFRTLGESIARTPGYYIVVPVMLFLTLSTGMQRIKYQDDPEYLFSPQNGQSHKDRERLFQLFPQNTSQDFDLSRLVTPEKFGRVIFYTKPGQNILRKGVFDDILKVDQLIKNLSSTWDDDTKNWYEICAKSEPHVCFTNDIFDYTIGKLRLVPEEDQGSNATMGLGIKYPLHFINATREIYFPGGFLGEIRTDENSEIVYSEAINMFYYIESSTRKKRLRAEQWENDFLKAMPKFCEDLEHVNCAYFTSLSLTQELEHNTTNVVPYFSITVFIMLAFTVSTCLMVDNVRSKPWLGMLGCLASGISVLAAFGLTMYVGVEFIAINMAAPFLMLGIGMDDTFVLLAAWRRTDPKKSVVERMGETYSEAAVSITITSLTNFISFIIGAITPFPSVRIFCVYTAVCVLFTYIYQVTFFGACMAIAGYAERRNLHGLFCFPTLPRSLAKDKPLWFKVLCSGGLNPNDPKNPKDNQEHILMVFFRDTWGAVLSKGYVKVMVIACFLVYIAFGIAGCCQLKEGLERYKLATDYSYAKTFFNIDDKFFRKYPYRVQIFTNVTLDYWNPETHEHLMDMLDEFESSAYIGNTELTECWFREFRRQAENNQQAQVFLGSFDLNVKEDYIKALRHMLKVEPFSTFKRDIKFNDDFTEIIASRCIIQATDIRNANDEKEMVLDLRRIAENFPELNLSVYHTLFIFFDQFILVRSTSLQNIIVAALVMVVVAIIFIPNLSCAFWVCFSMASIEIGVLGYMTWWNVNLDSISMVNLIMCIGFSVDYSAHISYAYLTASERDPNAKMREALHSLGMPIFQGSISTVLGIIVLAFAPSYIFLTFFKTVFLVIVFGALHGVVLLPVLLSLTDGICKKTSQKATFGLDGESHAPENGHVAFIYGSSPPQGHQLYKPTFDSIVHFEAGKAGANGQEYFSPYSSPNGTYLNKGLVLEGDEGSLRLGTLVGNGELVAEGGGKEKLNPAYLEEEEDKEEAASQKSSDSGLADTVEYREQNKESQSNKQMYHI</sequence>
<evidence type="ECO:0000313" key="11">
    <source>
        <dbReference type="EnsemblMetazoa" id="XP_022645865"/>
    </source>
</evidence>
<feature type="domain" description="SSD" evidence="10">
    <location>
        <begin position="307"/>
        <end position="464"/>
    </location>
</feature>
<keyword evidence="5 9" id="KW-1133">Transmembrane helix</keyword>
<dbReference type="CTD" id="19284"/>
<dbReference type="EnsemblMetazoa" id="XM_022790130">
    <property type="protein sequence ID" value="XP_022645865"/>
    <property type="gene ID" value="LOC111243877"/>
</dbReference>
<dbReference type="GO" id="GO:0005886">
    <property type="term" value="C:plasma membrane"/>
    <property type="evidence" value="ECO:0007669"/>
    <property type="project" value="UniProtKB-SubCell"/>
</dbReference>
<dbReference type="PANTHER" id="PTHR10796:SF92">
    <property type="entry name" value="PATCHED-RELATED, ISOFORM A"/>
    <property type="match status" value="1"/>
</dbReference>
<organism evidence="11 12">
    <name type="scientific">Varroa destructor</name>
    <name type="common">Honeybee mite</name>
    <dbReference type="NCBI Taxonomy" id="109461"/>
    <lineage>
        <taxon>Eukaryota</taxon>
        <taxon>Metazoa</taxon>
        <taxon>Ecdysozoa</taxon>
        <taxon>Arthropoda</taxon>
        <taxon>Chelicerata</taxon>
        <taxon>Arachnida</taxon>
        <taxon>Acari</taxon>
        <taxon>Parasitiformes</taxon>
        <taxon>Mesostigmata</taxon>
        <taxon>Gamasina</taxon>
        <taxon>Dermanyssoidea</taxon>
        <taxon>Varroidae</taxon>
        <taxon>Varroa</taxon>
    </lineage>
</organism>
<feature type="transmembrane region" description="Helical" evidence="9">
    <location>
        <begin position="436"/>
        <end position="465"/>
    </location>
</feature>
<keyword evidence="12" id="KW-1185">Reference proteome</keyword>
<evidence type="ECO:0000256" key="1">
    <source>
        <dbReference type="ARBA" id="ARBA00004651"/>
    </source>
</evidence>
<dbReference type="AlphaFoldDB" id="A0A7M7J880"/>
<evidence type="ECO:0000256" key="7">
    <source>
        <dbReference type="ARBA" id="ARBA00023180"/>
    </source>
</evidence>
<comment type="subcellular location">
    <subcellularLocation>
        <location evidence="1">Cell membrane</location>
        <topology evidence="1">Multi-pass membrane protein</topology>
    </subcellularLocation>
</comment>
<proteinExistence type="inferred from homology"/>
<feature type="transmembrane region" description="Helical" evidence="9">
    <location>
        <begin position="875"/>
        <end position="897"/>
    </location>
</feature>
<dbReference type="InterPro" id="IPR051697">
    <property type="entry name" value="Patched_domain-protein"/>
</dbReference>
<feature type="transmembrane region" description="Helical" evidence="9">
    <location>
        <begin position="307"/>
        <end position="329"/>
    </location>
</feature>
<feature type="compositionally biased region" description="Polar residues" evidence="8">
    <location>
        <begin position="1043"/>
        <end position="1053"/>
    </location>
</feature>
<keyword evidence="7" id="KW-0325">Glycoprotein</keyword>
<evidence type="ECO:0000256" key="9">
    <source>
        <dbReference type="SAM" id="Phobius"/>
    </source>
</evidence>
<evidence type="ECO:0000256" key="5">
    <source>
        <dbReference type="ARBA" id="ARBA00022989"/>
    </source>
</evidence>
<dbReference type="OrthoDB" id="6423816at2759"/>
<feature type="transmembrane region" description="Helical" evidence="9">
    <location>
        <begin position="845"/>
        <end position="869"/>
    </location>
</feature>
<keyword evidence="3" id="KW-1003">Cell membrane</keyword>
<dbReference type="InterPro" id="IPR000731">
    <property type="entry name" value="SSD"/>
</dbReference>
<dbReference type="SUPFAM" id="SSF82866">
    <property type="entry name" value="Multidrug efflux transporter AcrB transmembrane domain"/>
    <property type="match status" value="2"/>
</dbReference>
<dbReference type="PROSITE" id="PS50156">
    <property type="entry name" value="SSD"/>
    <property type="match status" value="1"/>
</dbReference>
<dbReference type="Pfam" id="PF02460">
    <property type="entry name" value="Patched"/>
    <property type="match status" value="1"/>
</dbReference>
<feature type="transmembrane region" description="Helical" evidence="9">
    <location>
        <begin position="365"/>
        <end position="390"/>
    </location>
</feature>
<feature type="transmembrane region" description="Helical" evidence="9">
    <location>
        <begin position="533"/>
        <end position="553"/>
    </location>
</feature>
<comment type="similarity">
    <text evidence="2">Belongs to the patched family.</text>
</comment>
<dbReference type="RefSeq" id="XP_022645865.1">
    <property type="nucleotide sequence ID" value="XM_022790130.1"/>
</dbReference>
<accession>A0A7M7J880</accession>
<protein>
    <recommendedName>
        <fullName evidence="10">SSD domain-containing protein</fullName>
    </recommendedName>
</protein>
<dbReference type="InParanoid" id="A0A7M7J880"/>
<keyword evidence="6 9" id="KW-0472">Membrane</keyword>
<dbReference type="FunFam" id="1.20.1640.10:FF:000013">
    <property type="entry name" value="PaTched Related family"/>
    <property type="match status" value="1"/>
</dbReference>
<feature type="region of interest" description="Disordered" evidence="8">
    <location>
        <begin position="998"/>
        <end position="1053"/>
    </location>
</feature>
<dbReference type="OMA" id="MWHITFF"/>
<evidence type="ECO:0000256" key="2">
    <source>
        <dbReference type="ARBA" id="ARBA00005585"/>
    </source>
</evidence>
<evidence type="ECO:0000256" key="3">
    <source>
        <dbReference type="ARBA" id="ARBA00022475"/>
    </source>
</evidence>
<evidence type="ECO:0000256" key="6">
    <source>
        <dbReference type="ARBA" id="ARBA00023136"/>
    </source>
</evidence>